<dbReference type="InterPro" id="IPR016194">
    <property type="entry name" value="SPOC-like_C_dom_sf"/>
</dbReference>
<dbReference type="SUPFAM" id="SSF100939">
    <property type="entry name" value="SPOC domain-like"/>
    <property type="match status" value="1"/>
</dbReference>
<dbReference type="Pfam" id="PF07744">
    <property type="entry name" value="SPOC"/>
    <property type="match status" value="1"/>
</dbReference>
<comment type="subcellular location">
    <subcellularLocation>
        <location evidence="1">Nucleus</location>
    </subcellularLocation>
</comment>
<dbReference type="PROSITE" id="PS50917">
    <property type="entry name" value="SPOC"/>
    <property type="match status" value="1"/>
</dbReference>
<protein>
    <submittedName>
        <fullName evidence="5">RBM15-like protein</fullName>
    </submittedName>
</protein>
<dbReference type="CDD" id="cd21544">
    <property type="entry name" value="SPOC_RBM15-like"/>
    <property type="match status" value="1"/>
</dbReference>
<proteinExistence type="predicted"/>
<name>A0ABY7G3K3_MYAAR</name>
<dbReference type="Proteomes" id="UP001164746">
    <property type="component" value="Chromosome 14"/>
</dbReference>
<gene>
    <name evidence="5" type="ORF">MAR_011575</name>
</gene>
<evidence type="ECO:0000256" key="3">
    <source>
        <dbReference type="ARBA" id="ARBA00023242"/>
    </source>
</evidence>
<evidence type="ECO:0000313" key="5">
    <source>
        <dbReference type="EMBL" id="WAR25871.1"/>
    </source>
</evidence>
<dbReference type="InterPro" id="IPR012921">
    <property type="entry name" value="SPOC_C"/>
</dbReference>
<evidence type="ECO:0000259" key="4">
    <source>
        <dbReference type="PROSITE" id="PS50917"/>
    </source>
</evidence>
<accession>A0ABY7G3K3</accession>
<dbReference type="InterPro" id="IPR010912">
    <property type="entry name" value="SPOC_met"/>
</dbReference>
<dbReference type="EMBL" id="CP111025">
    <property type="protein sequence ID" value="WAR25871.1"/>
    <property type="molecule type" value="Genomic_DNA"/>
</dbReference>
<organism evidence="5 6">
    <name type="scientific">Mya arenaria</name>
    <name type="common">Soft-shell clam</name>
    <dbReference type="NCBI Taxonomy" id="6604"/>
    <lineage>
        <taxon>Eukaryota</taxon>
        <taxon>Metazoa</taxon>
        <taxon>Spiralia</taxon>
        <taxon>Lophotrochozoa</taxon>
        <taxon>Mollusca</taxon>
        <taxon>Bivalvia</taxon>
        <taxon>Autobranchia</taxon>
        <taxon>Heteroconchia</taxon>
        <taxon>Euheterodonta</taxon>
        <taxon>Imparidentia</taxon>
        <taxon>Neoheterodontei</taxon>
        <taxon>Myida</taxon>
        <taxon>Myoidea</taxon>
        <taxon>Myidae</taxon>
        <taxon>Mya</taxon>
    </lineage>
</organism>
<evidence type="ECO:0000256" key="2">
    <source>
        <dbReference type="ARBA" id="ARBA00022884"/>
    </source>
</evidence>
<evidence type="ECO:0000256" key="1">
    <source>
        <dbReference type="ARBA" id="ARBA00004123"/>
    </source>
</evidence>
<keyword evidence="2" id="KW-0694">RNA-binding</keyword>
<sequence length="105" mass="11774">MRDPTTTETPALTIKQRLRLDPSKTDDVAKRVLQAGPRNHCVLIAFPSSLENYDDPARNIQQRPLKNLVSYLKQKEAAGVISLPPYPTKDKDNVGLLHAFPPCMH</sequence>
<dbReference type="Gene3D" id="2.40.290.10">
    <property type="match status" value="1"/>
</dbReference>
<feature type="domain" description="SPOC" evidence="4">
    <location>
        <begin position="1"/>
        <end position="105"/>
    </location>
</feature>
<keyword evidence="6" id="KW-1185">Reference proteome</keyword>
<reference evidence="5" key="1">
    <citation type="submission" date="2022-11" db="EMBL/GenBank/DDBJ databases">
        <title>Centuries of genome instability and evolution in soft-shell clam transmissible cancer (bioRxiv).</title>
        <authorList>
            <person name="Hart S.F.M."/>
            <person name="Yonemitsu M.A."/>
            <person name="Giersch R.M."/>
            <person name="Beal B.F."/>
            <person name="Arriagada G."/>
            <person name="Davis B.W."/>
            <person name="Ostrander E.A."/>
            <person name="Goff S.P."/>
            <person name="Metzger M.J."/>
        </authorList>
    </citation>
    <scope>NUCLEOTIDE SEQUENCE</scope>
    <source>
        <strain evidence="5">MELC-2E11</strain>
        <tissue evidence="5">Siphon/mantle</tissue>
    </source>
</reference>
<evidence type="ECO:0000313" key="6">
    <source>
        <dbReference type="Proteomes" id="UP001164746"/>
    </source>
</evidence>
<keyword evidence="3" id="KW-0539">Nucleus</keyword>